<reference evidence="1 2" key="1">
    <citation type="journal article" date="2019" name="Sci. Rep.">
        <title>Comparative genomics of chytrid fungi reveal insights into the obligate biotrophic and pathogenic lifestyle of Synchytrium endobioticum.</title>
        <authorList>
            <person name="van de Vossenberg B.T.L.H."/>
            <person name="Warris S."/>
            <person name="Nguyen H.D.T."/>
            <person name="van Gent-Pelzer M.P.E."/>
            <person name="Joly D.L."/>
            <person name="van de Geest H.C."/>
            <person name="Bonants P.J.M."/>
            <person name="Smith D.S."/>
            <person name="Levesque C.A."/>
            <person name="van der Lee T.A.J."/>
        </authorList>
    </citation>
    <scope>NUCLEOTIDE SEQUENCE [LARGE SCALE GENOMIC DNA]</scope>
    <source>
        <strain evidence="1 2">CBS 675.73</strain>
    </source>
</reference>
<protein>
    <submittedName>
        <fullName evidence="1">Uncharacterized protein</fullName>
    </submittedName>
</protein>
<organism evidence="1 2">
    <name type="scientific">Chytriomyces confervae</name>
    <dbReference type="NCBI Taxonomy" id="246404"/>
    <lineage>
        <taxon>Eukaryota</taxon>
        <taxon>Fungi</taxon>
        <taxon>Fungi incertae sedis</taxon>
        <taxon>Chytridiomycota</taxon>
        <taxon>Chytridiomycota incertae sedis</taxon>
        <taxon>Chytridiomycetes</taxon>
        <taxon>Chytridiales</taxon>
        <taxon>Chytriomycetaceae</taxon>
        <taxon>Chytriomyces</taxon>
    </lineage>
</organism>
<dbReference type="PANTHER" id="PTHR48009:SF4">
    <property type="entry name" value="LEUCINE-RICH REPEAT (LRR) FAMILY PROTEIN"/>
    <property type="match status" value="1"/>
</dbReference>
<comment type="caution">
    <text evidence="1">The sequence shown here is derived from an EMBL/GenBank/DDBJ whole genome shotgun (WGS) entry which is preliminary data.</text>
</comment>
<dbReference type="InterPro" id="IPR032675">
    <property type="entry name" value="LRR_dom_sf"/>
</dbReference>
<gene>
    <name evidence="1" type="ORF">CcCBS67573_g09527</name>
</gene>
<sequence>MDPGPVAEFTGICAGQACHFEGLDSSKMPCVHDSGIHGLVRRRLANKYNRLSVYGYQQPPRRTLILVGSVLKFRRPCKSSEREPYDHPFAPLNMELPNTLNTCTRWHLRTSFLRRRLPDGIGTLSNLTSLFLDSNRLEGAVPTSFNYLVALQALKLSYNRFIGEFPALSNLSTVTRIDIIASLVRSRRALAVSAFSTK</sequence>
<evidence type="ECO:0000313" key="1">
    <source>
        <dbReference type="EMBL" id="TPX54848.1"/>
    </source>
</evidence>
<name>A0A507DV73_9FUNG</name>
<evidence type="ECO:0000313" key="2">
    <source>
        <dbReference type="Proteomes" id="UP000320333"/>
    </source>
</evidence>
<dbReference type="EMBL" id="QEAP01000872">
    <property type="protein sequence ID" value="TPX54848.1"/>
    <property type="molecule type" value="Genomic_DNA"/>
</dbReference>
<keyword evidence="2" id="KW-1185">Reference proteome</keyword>
<dbReference type="AlphaFoldDB" id="A0A507DV73"/>
<dbReference type="OrthoDB" id="676979at2759"/>
<dbReference type="Proteomes" id="UP000320333">
    <property type="component" value="Unassembled WGS sequence"/>
</dbReference>
<dbReference type="Pfam" id="PF13855">
    <property type="entry name" value="LRR_8"/>
    <property type="match status" value="1"/>
</dbReference>
<dbReference type="InterPro" id="IPR053213">
    <property type="entry name" value="RLP29"/>
</dbReference>
<dbReference type="InterPro" id="IPR001611">
    <property type="entry name" value="Leu-rich_rpt"/>
</dbReference>
<dbReference type="PANTHER" id="PTHR48009">
    <property type="entry name" value="LEUCINE-RICH REPEAT (LRR) FAMILY PROTEIN"/>
    <property type="match status" value="1"/>
</dbReference>
<dbReference type="Gene3D" id="3.80.10.10">
    <property type="entry name" value="Ribonuclease Inhibitor"/>
    <property type="match status" value="1"/>
</dbReference>
<accession>A0A507DV73</accession>
<dbReference type="SUPFAM" id="SSF52058">
    <property type="entry name" value="L domain-like"/>
    <property type="match status" value="1"/>
</dbReference>
<proteinExistence type="predicted"/>
<dbReference type="STRING" id="246404.A0A507DV73"/>